<keyword evidence="2" id="KW-1185">Reference proteome</keyword>
<dbReference type="SMART" id="SM00060">
    <property type="entry name" value="FN3"/>
    <property type="match status" value="1"/>
</dbReference>
<dbReference type="InterPro" id="IPR052090">
    <property type="entry name" value="Cytolytic_pore-forming_toxin"/>
</dbReference>
<dbReference type="GeneID" id="122129149"/>
<accession>A0A8M1KCX2</accession>
<gene>
    <name evidence="3" type="primary">LOC122129149</name>
</gene>
<evidence type="ECO:0000313" key="3">
    <source>
        <dbReference type="RefSeq" id="XP_042560128.1"/>
    </source>
</evidence>
<dbReference type="AlphaFoldDB" id="A0A8M1KCX2"/>
<dbReference type="InterPro" id="IPR048997">
    <property type="entry name" value="Stonustoxin-like_helical"/>
</dbReference>
<dbReference type="PANTHER" id="PTHR31594">
    <property type="entry name" value="AIG1-TYPE G DOMAIN-CONTAINING PROTEIN"/>
    <property type="match status" value="1"/>
</dbReference>
<feature type="domain" description="Fibronectin type-III" evidence="1">
    <location>
        <begin position="524"/>
        <end position="619"/>
    </location>
</feature>
<dbReference type="PROSITE" id="PS50853">
    <property type="entry name" value="FN3"/>
    <property type="match status" value="1"/>
</dbReference>
<dbReference type="RefSeq" id="XP_042560128.1">
    <property type="nucleotide sequence ID" value="XM_042704194.1"/>
</dbReference>
<dbReference type="KEGG" id="char:122129149"/>
<evidence type="ECO:0000313" key="2">
    <source>
        <dbReference type="Proteomes" id="UP000515152"/>
    </source>
</evidence>
<dbReference type="PANTHER" id="PTHR31594:SF15">
    <property type="entry name" value="VERRUCOTOXIN SUBUNIT BETA ISOFORM X1-RELATED"/>
    <property type="match status" value="1"/>
</dbReference>
<proteinExistence type="predicted"/>
<dbReference type="Pfam" id="PF00041">
    <property type="entry name" value="fn3"/>
    <property type="match status" value="1"/>
</dbReference>
<organism evidence="2 3">
    <name type="scientific">Clupea harengus</name>
    <name type="common">Atlantic herring</name>
    <dbReference type="NCBI Taxonomy" id="7950"/>
    <lineage>
        <taxon>Eukaryota</taxon>
        <taxon>Metazoa</taxon>
        <taxon>Chordata</taxon>
        <taxon>Craniata</taxon>
        <taxon>Vertebrata</taxon>
        <taxon>Euteleostomi</taxon>
        <taxon>Actinopterygii</taxon>
        <taxon>Neopterygii</taxon>
        <taxon>Teleostei</taxon>
        <taxon>Clupei</taxon>
        <taxon>Clupeiformes</taxon>
        <taxon>Clupeoidei</taxon>
        <taxon>Clupeidae</taxon>
        <taxon>Clupea</taxon>
    </lineage>
</organism>
<protein>
    <submittedName>
        <fullName evidence="3">Verrucotoxin subunit beta-like</fullName>
    </submittedName>
</protein>
<dbReference type="Pfam" id="PF21109">
    <property type="entry name" value="Stonustoxin_helical"/>
    <property type="match status" value="1"/>
</dbReference>
<dbReference type="InterPro" id="IPR003961">
    <property type="entry name" value="FN3_dom"/>
</dbReference>
<dbReference type="Pfam" id="PF24674">
    <property type="entry name" value="MACPF_SNTX"/>
    <property type="match status" value="1"/>
</dbReference>
<name>A0A8M1KCX2_CLUHA</name>
<dbReference type="Proteomes" id="UP000515152">
    <property type="component" value="Unplaced"/>
</dbReference>
<dbReference type="Pfam" id="PF18078">
    <property type="entry name" value="Thioredoxin_11"/>
    <property type="match status" value="1"/>
</dbReference>
<dbReference type="InterPro" id="IPR056072">
    <property type="entry name" value="SNTX_MACPF/CDC-like_dom"/>
</dbReference>
<sequence length="632" mass="70644">MNQSTLTVQGLRGDTGKTADIIKTATLGRPFQLGMLYDCRNDALIPGETLWDLVDLQNNTSVQQQHNTEFNVTTSDSIEEKSHSLQLSGSLKLSLLGGLVDVAGSAKYFQDTKKSHKQARVTLQYRTTTKCETLTMDHLARGKMSHPKVFEDDIATHVVTAILYGAGAYFVFDREASSEDDRKQVEGETNFTFNKLKYVTVDGEASFNMNDEEKAAAEKFSCTFHGDFQLKTNPTSFSDAVSLYKNLPRMLGENGEHAVPLKVWLHPLVKLDSRAAKLQRDISNSLITYSSDTIESLTMTEMRCSDILKDTAAATFPAMGKKVQTLMQRCHQYKLNFMQKLGSVLPSIRRGVKEESALEDILKAHTQSPFNSNELDQWLTCKEKESDTLKSFLKQLKKLGVKMDDNLDDLLSDLEVKTIVCFSFTSVDQPDCFLVKLSDFLKPPGMVATPASDLHARNTEWLSNDARLMMKRQLQLFGELKELNKRDDTKFIAASKYEESHPGAWIIIYEEDCSDAVPFVPPSKPATPTITGVTHDNLTVKVSEPDSATVDYRVEYRKKQEQETEWASHPVQKNQEAVTMSGLKPETEYEIRATAVGKLGYAVSSDVCSAVTLTAVLPGKYLLPPVYLYHVG</sequence>
<evidence type="ECO:0000259" key="1">
    <source>
        <dbReference type="PROSITE" id="PS50853"/>
    </source>
</evidence>
<reference evidence="3" key="1">
    <citation type="submission" date="2025-08" db="UniProtKB">
        <authorList>
            <consortium name="RefSeq"/>
        </authorList>
    </citation>
    <scope>IDENTIFICATION</scope>
</reference>
<dbReference type="OrthoDB" id="8954335at2759"/>
<dbReference type="InterPro" id="IPR040581">
    <property type="entry name" value="Thioredoxin_11"/>
</dbReference>
<dbReference type="CDD" id="cd00063">
    <property type="entry name" value="FN3"/>
    <property type="match status" value="1"/>
</dbReference>